<dbReference type="Gene3D" id="3.90.1150.10">
    <property type="entry name" value="Aspartate Aminotransferase, domain 1"/>
    <property type="match status" value="1"/>
</dbReference>
<dbReference type="SUPFAM" id="SSF53383">
    <property type="entry name" value="PLP-dependent transferases"/>
    <property type="match status" value="1"/>
</dbReference>
<dbReference type="Gene3D" id="1.10.260.50">
    <property type="match status" value="1"/>
</dbReference>
<evidence type="ECO:0000256" key="8">
    <source>
        <dbReference type="ARBA" id="ARBA00023014"/>
    </source>
</evidence>
<reference evidence="12" key="1">
    <citation type="submission" date="2023-07" db="EMBL/GenBank/DDBJ databases">
        <title>Functional and genomic diversity of the sorghum phyllosphere microbiome.</title>
        <authorList>
            <person name="Shade A."/>
        </authorList>
    </citation>
    <scope>NUCLEOTIDE SEQUENCE</scope>
    <source>
        <strain evidence="12">SORGH_AS_1067</strain>
    </source>
</reference>
<evidence type="ECO:0000256" key="2">
    <source>
        <dbReference type="ARBA" id="ARBA00006490"/>
    </source>
</evidence>
<comment type="similarity">
    <text evidence="2">Belongs to the class-V pyridoxal-phosphate-dependent aminotransferase family. NifS/IscS subfamily.</text>
</comment>
<comment type="catalytic activity">
    <reaction evidence="9">
        <text>(sulfur carrier)-H + L-cysteine = (sulfur carrier)-SH + L-alanine</text>
        <dbReference type="Rhea" id="RHEA:43892"/>
        <dbReference type="Rhea" id="RHEA-COMP:14737"/>
        <dbReference type="Rhea" id="RHEA-COMP:14739"/>
        <dbReference type="ChEBI" id="CHEBI:29917"/>
        <dbReference type="ChEBI" id="CHEBI:35235"/>
        <dbReference type="ChEBI" id="CHEBI:57972"/>
        <dbReference type="ChEBI" id="CHEBI:64428"/>
        <dbReference type="EC" id="2.8.1.7"/>
    </reaction>
</comment>
<comment type="caution">
    <text evidence="12">The sequence shown here is derived from an EMBL/GenBank/DDBJ whole genome shotgun (WGS) entry which is preliminary data.</text>
</comment>
<gene>
    <name evidence="12" type="ORF">QE405_000151</name>
</gene>
<dbReference type="InterPro" id="IPR020578">
    <property type="entry name" value="Aminotrans_V_PyrdxlP_BS"/>
</dbReference>
<dbReference type="Pfam" id="PF00266">
    <property type="entry name" value="Aminotran_5"/>
    <property type="match status" value="1"/>
</dbReference>
<dbReference type="GO" id="GO:0031071">
    <property type="term" value="F:cysteine desulfurase activity"/>
    <property type="evidence" value="ECO:0007669"/>
    <property type="project" value="UniProtKB-EC"/>
</dbReference>
<protein>
    <recommendedName>
        <fullName evidence="3">cysteine desulfurase</fullName>
        <ecNumber evidence="3">2.8.1.7</ecNumber>
    </recommendedName>
</protein>
<dbReference type="GO" id="GO:0046872">
    <property type="term" value="F:metal ion binding"/>
    <property type="evidence" value="ECO:0007669"/>
    <property type="project" value="UniProtKB-KW"/>
</dbReference>
<dbReference type="InterPro" id="IPR016454">
    <property type="entry name" value="Cysteine_dSase"/>
</dbReference>
<dbReference type="EC" id="2.8.1.7" evidence="3"/>
<keyword evidence="5" id="KW-0479">Metal-binding</keyword>
<dbReference type="InterPro" id="IPR015422">
    <property type="entry name" value="PyrdxlP-dep_Trfase_small"/>
</dbReference>
<dbReference type="PROSITE" id="PS00595">
    <property type="entry name" value="AA_TRANSFER_CLASS_5"/>
    <property type="match status" value="1"/>
</dbReference>
<evidence type="ECO:0000313" key="12">
    <source>
        <dbReference type="EMBL" id="MDQ1102867.1"/>
    </source>
</evidence>
<keyword evidence="4 12" id="KW-0808">Transferase</keyword>
<sequence>MTSSRRIYMDANATTRAAPEVRDVVVAAMTDPRNAGSAHWAGDEARGWIDTARGQVAKLLRAAPTEITFTSGATEANSLAIEGVAAAAVSGDNSGRRRIVSATWEHHAVLEPLQRLQERGWEVVLVDVDCSGMPQLDQLAAAINNDTLLVTLMAANNETGVVAPIAAISDMCHESGALLHSDATQVAPWDQLDVDDLGVDLLSLSGHKMHGPQGVGALYVSRRLRQQQLIVPLVPGGGQERGLRGGTVNVAGVAGLGAAAELVVAHAEGERQRVAALRDNLEQRLLAVVPDAQVNGGSHPRTPGTSNICFGGLPAEALLSGAPDLAASTGSACRAGAPEPSHVLLGMGLSWAEAESSIRFSLSTDSTQDDVDQAVQIMHLSARQVEEAMA</sequence>
<dbReference type="GO" id="GO:0051536">
    <property type="term" value="F:iron-sulfur cluster binding"/>
    <property type="evidence" value="ECO:0007669"/>
    <property type="project" value="UniProtKB-KW"/>
</dbReference>
<comment type="cofactor">
    <cofactor evidence="1 10">
        <name>pyridoxal 5'-phosphate</name>
        <dbReference type="ChEBI" id="CHEBI:597326"/>
    </cofactor>
</comment>
<evidence type="ECO:0000256" key="3">
    <source>
        <dbReference type="ARBA" id="ARBA00012239"/>
    </source>
</evidence>
<keyword evidence="6" id="KW-0663">Pyridoxal phosphate</keyword>
<dbReference type="Proteomes" id="UP001239215">
    <property type="component" value="Unassembled WGS sequence"/>
</dbReference>
<dbReference type="AlphaFoldDB" id="A0AAJ1U476"/>
<keyword evidence="8" id="KW-0411">Iron-sulfur</keyword>
<evidence type="ECO:0000256" key="5">
    <source>
        <dbReference type="ARBA" id="ARBA00022723"/>
    </source>
</evidence>
<dbReference type="PIRSF" id="PIRSF005572">
    <property type="entry name" value="NifS"/>
    <property type="match status" value="1"/>
</dbReference>
<evidence type="ECO:0000259" key="11">
    <source>
        <dbReference type="Pfam" id="PF00266"/>
    </source>
</evidence>
<keyword evidence="7" id="KW-0408">Iron</keyword>
<evidence type="ECO:0000256" key="7">
    <source>
        <dbReference type="ARBA" id="ARBA00023004"/>
    </source>
</evidence>
<dbReference type="InterPro" id="IPR015424">
    <property type="entry name" value="PyrdxlP-dep_Trfase"/>
</dbReference>
<dbReference type="PANTHER" id="PTHR11601">
    <property type="entry name" value="CYSTEINE DESULFURYLASE FAMILY MEMBER"/>
    <property type="match status" value="1"/>
</dbReference>
<evidence type="ECO:0000256" key="4">
    <source>
        <dbReference type="ARBA" id="ARBA00022679"/>
    </source>
</evidence>
<dbReference type="Gene3D" id="3.40.640.10">
    <property type="entry name" value="Type I PLP-dependent aspartate aminotransferase-like (Major domain)"/>
    <property type="match status" value="1"/>
</dbReference>
<proteinExistence type="inferred from homology"/>
<dbReference type="EMBL" id="JAUTAN010000001">
    <property type="protein sequence ID" value="MDQ1102867.1"/>
    <property type="molecule type" value="Genomic_DNA"/>
</dbReference>
<dbReference type="PANTHER" id="PTHR11601:SF34">
    <property type="entry name" value="CYSTEINE DESULFURASE"/>
    <property type="match status" value="1"/>
</dbReference>
<dbReference type="InterPro" id="IPR015421">
    <property type="entry name" value="PyrdxlP-dep_Trfase_major"/>
</dbReference>
<evidence type="ECO:0000313" key="13">
    <source>
        <dbReference type="Proteomes" id="UP001239215"/>
    </source>
</evidence>
<organism evidence="12 13">
    <name type="scientific">Nocardioides zeae</name>
    <dbReference type="NCBI Taxonomy" id="1457234"/>
    <lineage>
        <taxon>Bacteria</taxon>
        <taxon>Bacillati</taxon>
        <taxon>Actinomycetota</taxon>
        <taxon>Actinomycetes</taxon>
        <taxon>Propionibacteriales</taxon>
        <taxon>Nocardioidaceae</taxon>
        <taxon>Nocardioides</taxon>
    </lineage>
</organism>
<evidence type="ECO:0000256" key="1">
    <source>
        <dbReference type="ARBA" id="ARBA00001933"/>
    </source>
</evidence>
<accession>A0AAJ1U476</accession>
<evidence type="ECO:0000256" key="10">
    <source>
        <dbReference type="RuleBase" id="RU004504"/>
    </source>
</evidence>
<feature type="domain" description="Aminotransferase class V" evidence="11">
    <location>
        <begin position="7"/>
        <end position="373"/>
    </location>
</feature>
<dbReference type="InterPro" id="IPR000192">
    <property type="entry name" value="Aminotrans_V_dom"/>
</dbReference>
<evidence type="ECO:0000256" key="9">
    <source>
        <dbReference type="ARBA" id="ARBA00050776"/>
    </source>
</evidence>
<name>A0AAJ1U476_9ACTN</name>
<evidence type="ECO:0000256" key="6">
    <source>
        <dbReference type="ARBA" id="ARBA00022898"/>
    </source>
</evidence>